<dbReference type="InterPro" id="IPR025906">
    <property type="entry name" value="YjfB_motility"/>
</dbReference>
<evidence type="ECO:0000313" key="1">
    <source>
        <dbReference type="EMBL" id="TVO58105.1"/>
    </source>
</evidence>
<comment type="caution">
    <text evidence="1">The sequence shown here is derived from an EMBL/GenBank/DDBJ whole genome shotgun (WGS) entry which is preliminary data.</text>
</comment>
<sequence length="62" mass="6247">MDVSAVSASALTNVQSQAALLMQRKAQDIAASNAAQLIEALPQPAAAPDPNATVGGKIDVFV</sequence>
<dbReference type="EMBL" id="VMNK01000005">
    <property type="protein sequence ID" value="TVO58105.1"/>
    <property type="molecule type" value="Genomic_DNA"/>
</dbReference>
<dbReference type="AlphaFoldDB" id="A0A557QYW9"/>
<dbReference type="RefSeq" id="WP_144308871.1">
    <property type="nucleotide sequence ID" value="NZ_VMNK01000005.1"/>
</dbReference>
<dbReference type="OrthoDB" id="9182831at2"/>
<protein>
    <submittedName>
        <fullName evidence="1">Putative motility protein</fullName>
    </submittedName>
</protein>
<evidence type="ECO:0000313" key="2">
    <source>
        <dbReference type="Proteomes" id="UP000319502"/>
    </source>
</evidence>
<keyword evidence="2" id="KW-1185">Reference proteome</keyword>
<name>A0A557QYW9_9RHOO</name>
<gene>
    <name evidence="1" type="ORF">FHP91_06840</name>
</gene>
<proteinExistence type="predicted"/>
<dbReference type="Proteomes" id="UP000319502">
    <property type="component" value="Unassembled WGS sequence"/>
</dbReference>
<reference evidence="1 2" key="1">
    <citation type="submission" date="2019-07" db="EMBL/GenBank/DDBJ databases">
        <title>The pathways for chlorine oxyanion respiration interact through the shared metabolite chlorate.</title>
        <authorList>
            <person name="Barnum T.P."/>
            <person name="Cheng Y."/>
            <person name="Hill K.A."/>
            <person name="Lucas L.N."/>
            <person name="Carlson H.K."/>
            <person name="Coates J.D."/>
        </authorList>
    </citation>
    <scope>NUCLEOTIDE SEQUENCE [LARGE SCALE GENOMIC DNA]</scope>
    <source>
        <strain evidence="1 2">SFB-3</strain>
    </source>
</reference>
<organism evidence="1 2">
    <name type="scientific">Denitromonas halophila</name>
    <dbReference type="NCBI Taxonomy" id="1629404"/>
    <lineage>
        <taxon>Bacteria</taxon>
        <taxon>Pseudomonadati</taxon>
        <taxon>Pseudomonadota</taxon>
        <taxon>Betaproteobacteria</taxon>
        <taxon>Rhodocyclales</taxon>
        <taxon>Zoogloeaceae</taxon>
        <taxon>Denitromonas</taxon>
    </lineage>
</organism>
<accession>A0A557QYW9</accession>
<dbReference type="Pfam" id="PF14070">
    <property type="entry name" value="YjfB_motility"/>
    <property type="match status" value="1"/>
</dbReference>